<accession>A0A1I5JJX6</accession>
<keyword evidence="2" id="KW-1185">Reference proteome</keyword>
<gene>
    <name evidence="1" type="ORF">SAMN04488519_112143</name>
</gene>
<dbReference type="EMBL" id="FOVW01000012">
    <property type="protein sequence ID" value="SFO72989.1"/>
    <property type="molecule type" value="Genomic_DNA"/>
</dbReference>
<protein>
    <submittedName>
        <fullName evidence="1">Uncharacterized protein</fullName>
    </submittedName>
</protein>
<dbReference type="Proteomes" id="UP000199564">
    <property type="component" value="Unassembled WGS sequence"/>
</dbReference>
<reference evidence="2" key="1">
    <citation type="submission" date="2016-10" db="EMBL/GenBank/DDBJ databases">
        <authorList>
            <person name="Varghese N."/>
            <person name="Submissions S."/>
        </authorList>
    </citation>
    <scope>NUCLEOTIDE SEQUENCE [LARGE SCALE GENOMIC DNA]</scope>
    <source>
        <strain evidence="2">DSM 15282</strain>
    </source>
</reference>
<evidence type="ECO:0000313" key="2">
    <source>
        <dbReference type="Proteomes" id="UP000199564"/>
    </source>
</evidence>
<organism evidence="1 2">
    <name type="scientific">Algoriphagus ornithinivorans</name>
    <dbReference type="NCBI Taxonomy" id="226506"/>
    <lineage>
        <taxon>Bacteria</taxon>
        <taxon>Pseudomonadati</taxon>
        <taxon>Bacteroidota</taxon>
        <taxon>Cytophagia</taxon>
        <taxon>Cytophagales</taxon>
        <taxon>Cyclobacteriaceae</taxon>
        <taxon>Algoriphagus</taxon>
    </lineage>
</organism>
<dbReference type="AlphaFoldDB" id="A0A1I5JJX6"/>
<evidence type="ECO:0000313" key="1">
    <source>
        <dbReference type="EMBL" id="SFO72989.1"/>
    </source>
</evidence>
<dbReference type="STRING" id="226506.SAMN04488519_112143"/>
<name>A0A1I5JJX6_9BACT</name>
<sequence length="46" mass="4819">MWNDVIMKELNFDQLVNVKGGTTGEAICHGLAVSAGVMGVGAALNW</sequence>
<proteinExistence type="predicted"/>